<organism evidence="2 3">
    <name type="scientific">Serinibacter arcticus</name>
    <dbReference type="NCBI Taxonomy" id="1655435"/>
    <lineage>
        <taxon>Bacteria</taxon>
        <taxon>Bacillati</taxon>
        <taxon>Actinomycetota</taxon>
        <taxon>Actinomycetes</taxon>
        <taxon>Micrococcales</taxon>
        <taxon>Beutenbergiaceae</taxon>
        <taxon>Serinibacter</taxon>
    </lineage>
</organism>
<accession>A0A4Z1E2E3</accession>
<dbReference type="EMBL" id="RHPJ01000001">
    <property type="protein sequence ID" value="TGO06175.1"/>
    <property type="molecule type" value="Genomic_DNA"/>
</dbReference>
<reference evidence="2 3" key="1">
    <citation type="submission" date="2018-11" db="EMBL/GenBank/DDBJ databases">
        <title>Complete genome sequencing of the Actinobacteria Serinibacter sp. K3-2.</title>
        <authorList>
            <person name="Rakitin A.L."/>
            <person name="Beletsky A.V."/>
            <person name="Mardanov A.V."/>
            <person name="Ravin N.V."/>
            <person name="Gromova A.S."/>
            <person name="Filippova S.N."/>
            <person name="Gal'Chenko V.F."/>
        </authorList>
    </citation>
    <scope>NUCLEOTIDE SEQUENCE [LARGE SCALE GENOMIC DNA]</scope>
    <source>
        <strain evidence="2 3">K3-2</strain>
    </source>
</reference>
<proteinExistence type="predicted"/>
<gene>
    <name evidence="2" type="ORF">SERN_0367</name>
</gene>
<evidence type="ECO:0008006" key="4">
    <source>
        <dbReference type="Google" id="ProtNLM"/>
    </source>
</evidence>
<name>A0A4Z1E2E3_9MICO</name>
<keyword evidence="3" id="KW-1185">Reference proteome</keyword>
<dbReference type="Proteomes" id="UP000297318">
    <property type="component" value="Unassembled WGS sequence"/>
</dbReference>
<evidence type="ECO:0000256" key="1">
    <source>
        <dbReference type="SAM" id="MobiDB-lite"/>
    </source>
</evidence>
<protein>
    <recommendedName>
        <fullName evidence="4">DUF732 domain-containing protein</fullName>
    </recommendedName>
</protein>
<evidence type="ECO:0000313" key="2">
    <source>
        <dbReference type="EMBL" id="TGO06175.1"/>
    </source>
</evidence>
<feature type="region of interest" description="Disordered" evidence="1">
    <location>
        <begin position="1"/>
        <end position="34"/>
    </location>
</feature>
<sequence length="153" mass="16204">MEEINDAAACPTRTRPSTEVTMHHARHGGRDSRTPRTITTTIVALTILSACTPPQPPPRVPPGPEADVAFREALDEALPGVFTDDEPGMIPASFHARLTCGAMLPPKDRPGADASHSRAEIIDVWAEDLGPGRAETFVDVAIEHLCPGAGRGA</sequence>
<evidence type="ECO:0000313" key="3">
    <source>
        <dbReference type="Proteomes" id="UP000297318"/>
    </source>
</evidence>
<comment type="caution">
    <text evidence="2">The sequence shown here is derived from an EMBL/GenBank/DDBJ whole genome shotgun (WGS) entry which is preliminary data.</text>
</comment>
<dbReference type="AlphaFoldDB" id="A0A4Z1E2E3"/>